<organism evidence="7 8">
    <name type="scientific">Methanobrevibacter filiformis</name>
    <dbReference type="NCBI Taxonomy" id="55758"/>
    <lineage>
        <taxon>Archaea</taxon>
        <taxon>Methanobacteriati</taxon>
        <taxon>Methanobacteriota</taxon>
        <taxon>Methanomada group</taxon>
        <taxon>Methanobacteria</taxon>
        <taxon>Methanobacteriales</taxon>
        <taxon>Methanobacteriaceae</taxon>
        <taxon>Methanobrevibacter</taxon>
    </lineage>
</organism>
<reference evidence="7 8" key="1">
    <citation type="submission" date="2016-04" db="EMBL/GenBank/DDBJ databases">
        <title>Genome sequence of Methanobrevibacter filiformis DSM 11501.</title>
        <authorList>
            <person name="Poehlein A."/>
            <person name="Seedorf H."/>
            <person name="Daniel R."/>
        </authorList>
    </citation>
    <scope>NUCLEOTIDE SEQUENCE [LARGE SCALE GENOMIC DNA]</scope>
    <source>
        <strain evidence="7 8">DSM 11501</strain>
    </source>
</reference>
<comment type="function">
    <text evidence="1">This subunit may be involved in monitoring complementarity of crRNA and target RNA.</text>
</comment>
<evidence type="ECO:0000256" key="3">
    <source>
        <dbReference type="ARBA" id="ARBA00016118"/>
    </source>
</evidence>
<dbReference type="OrthoDB" id="98719at2157"/>
<keyword evidence="5" id="KW-0051">Antiviral defense</keyword>
<evidence type="ECO:0000256" key="1">
    <source>
        <dbReference type="ARBA" id="ARBA00003640"/>
    </source>
</evidence>
<evidence type="ECO:0000256" key="4">
    <source>
        <dbReference type="ARBA" id="ARBA00022884"/>
    </source>
</evidence>
<comment type="similarity">
    <text evidence="2">Belongs to the CRISPR-associated Csm2 family.</text>
</comment>
<evidence type="ECO:0000256" key="2">
    <source>
        <dbReference type="ARBA" id="ARBA00006896"/>
    </source>
</evidence>
<dbReference type="NCBIfam" id="TIGR01870">
    <property type="entry name" value="cas_TM1810_Csm2"/>
    <property type="match status" value="1"/>
</dbReference>
<protein>
    <recommendedName>
        <fullName evidence="3">CRISPR system Cms protein Csm2</fullName>
    </recommendedName>
    <alternativeName>
        <fullName evidence="6">CRISPR type III A-associated protein Csm2</fullName>
    </alternativeName>
</protein>
<dbReference type="AlphaFoldDB" id="A0A166FFM9"/>
<dbReference type="Pfam" id="PF03750">
    <property type="entry name" value="Csm2_III-A"/>
    <property type="match status" value="1"/>
</dbReference>
<dbReference type="EMBL" id="LWMT01000005">
    <property type="protein sequence ID" value="KZX17626.1"/>
    <property type="molecule type" value="Genomic_DNA"/>
</dbReference>
<comment type="caution">
    <text evidence="7">The sequence shown here is derived from an EMBL/GenBank/DDBJ whole genome shotgun (WGS) entry which is preliminary data.</text>
</comment>
<dbReference type="PATRIC" id="fig|55758.3.peg.42"/>
<keyword evidence="4" id="KW-0694">RNA-binding</keyword>
<evidence type="ECO:0000256" key="6">
    <source>
        <dbReference type="ARBA" id="ARBA00031723"/>
    </source>
</evidence>
<gene>
    <name evidence="7" type="ORF">MBFIL_00360</name>
</gene>
<dbReference type="InterPro" id="IPR010149">
    <property type="entry name" value="CRISPR-assoc_prot_Csm2_III-A"/>
</dbReference>
<name>A0A166FFM9_9EURY</name>
<dbReference type="GO" id="GO:0003723">
    <property type="term" value="F:RNA binding"/>
    <property type="evidence" value="ECO:0007669"/>
    <property type="project" value="UniProtKB-KW"/>
</dbReference>
<evidence type="ECO:0000256" key="5">
    <source>
        <dbReference type="ARBA" id="ARBA00023118"/>
    </source>
</evidence>
<dbReference type="RefSeq" id="WP_066970206.1">
    <property type="nucleotide sequence ID" value="NZ_LWMT01000005.1"/>
</dbReference>
<accession>A0A166FFM9</accession>
<dbReference type="GO" id="GO:0051607">
    <property type="term" value="P:defense response to virus"/>
    <property type="evidence" value="ECO:0007669"/>
    <property type="project" value="UniProtKB-KW"/>
</dbReference>
<dbReference type="Proteomes" id="UP000077066">
    <property type="component" value="Unassembled WGS sequence"/>
</dbReference>
<evidence type="ECO:0000313" key="7">
    <source>
        <dbReference type="EMBL" id="KZX17626.1"/>
    </source>
</evidence>
<keyword evidence="8" id="KW-1185">Reference proteome</keyword>
<evidence type="ECO:0000313" key="8">
    <source>
        <dbReference type="Proteomes" id="UP000077066"/>
    </source>
</evidence>
<sequence>MSKNIELKRIKDKIDNLDNFKDYSDEDFAKFGGDADSLTKNLGNKDIKTSQLRKFFAAVKEIEVETKEKGWSSEPKVHFYLLMPKIAYAKSRELISHDFYDLLKISMEKVVNGKDESSLEDFKKFTLFLESIVAFYKANKPRSS</sequence>
<proteinExistence type="inferred from homology"/>
<dbReference type="STRING" id="55758.MBFIL_00360"/>